<name>A0A2M9Z8X3_9LEPT</name>
<proteinExistence type="predicted"/>
<sequence length="337" mass="38920">MDFPLPEPDLVCSKENELKRILFTLAFFAFSALSAQTLPDNGIDTKNSPDKTISDPKRKDWSFGYTLKFLSEQYFPAEFYRAKQRDSMDTDYSDLKDNRKNISALSFNYWLPDKNLKFEFSNQSILIGDAYYNESIIYTASQVYFDKVYLTPTQRRDTKLNAFFSFKESQFLQMEIGGGIRNIYKRRTAGRSSSVFEEEMQTFGPQLSFKAILNPSGDFRATLSADLFSTQGERSYKNDLLYSSGGNAYYQTYVTNPHTKGRFQGYEIDLSFGYRIWKNLVLNIGGNFINSWFDYDGFQDTVFTFSNSPTGPNAFPVYRGRYQETLKGFYLGLSAQF</sequence>
<gene>
    <name evidence="1" type="ORF">CH371_15335</name>
</gene>
<organism evidence="1 2">
    <name type="scientific">Leptospira wolffii</name>
    <dbReference type="NCBI Taxonomy" id="409998"/>
    <lineage>
        <taxon>Bacteria</taxon>
        <taxon>Pseudomonadati</taxon>
        <taxon>Spirochaetota</taxon>
        <taxon>Spirochaetia</taxon>
        <taxon>Leptospirales</taxon>
        <taxon>Leptospiraceae</taxon>
        <taxon>Leptospira</taxon>
    </lineage>
</organism>
<dbReference type="AlphaFoldDB" id="A0A2M9Z8X3"/>
<dbReference type="Proteomes" id="UP000231912">
    <property type="component" value="Unassembled WGS sequence"/>
</dbReference>
<reference evidence="1 2" key="1">
    <citation type="submission" date="2017-07" db="EMBL/GenBank/DDBJ databases">
        <title>Leptospira spp. isolated from tropical soils.</title>
        <authorList>
            <person name="Thibeaux R."/>
            <person name="Iraola G."/>
            <person name="Ferres I."/>
            <person name="Bierque E."/>
            <person name="Girault D."/>
            <person name="Soupe-Gilbert M.-E."/>
            <person name="Picardeau M."/>
            <person name="Goarant C."/>
        </authorList>
    </citation>
    <scope>NUCLEOTIDE SEQUENCE [LARGE SCALE GENOMIC DNA]</scope>
    <source>
        <strain evidence="1 2">FH2-C-A2</strain>
    </source>
</reference>
<evidence type="ECO:0000313" key="1">
    <source>
        <dbReference type="EMBL" id="PJZ64879.1"/>
    </source>
</evidence>
<evidence type="ECO:0000313" key="2">
    <source>
        <dbReference type="Proteomes" id="UP000231912"/>
    </source>
</evidence>
<comment type="caution">
    <text evidence="1">The sequence shown here is derived from an EMBL/GenBank/DDBJ whole genome shotgun (WGS) entry which is preliminary data.</text>
</comment>
<protein>
    <submittedName>
        <fullName evidence="1">Uncharacterized protein</fullName>
    </submittedName>
</protein>
<accession>A0A2M9Z8X3</accession>
<dbReference type="EMBL" id="NPDT01000007">
    <property type="protein sequence ID" value="PJZ64879.1"/>
    <property type="molecule type" value="Genomic_DNA"/>
</dbReference>